<feature type="compositionally biased region" description="Low complexity" evidence="1">
    <location>
        <begin position="48"/>
        <end position="64"/>
    </location>
</feature>
<dbReference type="EMBL" id="BSUZ01000002">
    <property type="protein sequence ID" value="GMA89409.1"/>
    <property type="molecule type" value="Genomic_DNA"/>
</dbReference>
<comment type="caution">
    <text evidence="2">The sequence shown here is derived from an EMBL/GenBank/DDBJ whole genome shotgun (WGS) entry which is preliminary data.</text>
</comment>
<name>A0ABQ6JQ13_9ACTN</name>
<keyword evidence="3" id="KW-1185">Reference proteome</keyword>
<evidence type="ECO:0000313" key="3">
    <source>
        <dbReference type="Proteomes" id="UP001157017"/>
    </source>
</evidence>
<evidence type="ECO:0000313" key="2">
    <source>
        <dbReference type="EMBL" id="GMA89409.1"/>
    </source>
</evidence>
<organism evidence="2 3">
    <name type="scientific">Angustibacter aerolatus</name>
    <dbReference type="NCBI Taxonomy" id="1162965"/>
    <lineage>
        <taxon>Bacteria</taxon>
        <taxon>Bacillati</taxon>
        <taxon>Actinomycetota</taxon>
        <taxon>Actinomycetes</taxon>
        <taxon>Kineosporiales</taxon>
        <taxon>Kineosporiaceae</taxon>
    </lineage>
</organism>
<reference evidence="3" key="1">
    <citation type="journal article" date="2019" name="Int. J. Syst. Evol. Microbiol.">
        <title>The Global Catalogue of Microorganisms (GCM) 10K type strain sequencing project: providing services to taxonomists for standard genome sequencing and annotation.</title>
        <authorList>
            <consortium name="The Broad Institute Genomics Platform"/>
            <consortium name="The Broad Institute Genome Sequencing Center for Infectious Disease"/>
            <person name="Wu L."/>
            <person name="Ma J."/>
        </authorList>
    </citation>
    <scope>NUCLEOTIDE SEQUENCE [LARGE SCALE GENOMIC DNA]</scope>
    <source>
        <strain evidence="3">NBRC 108730</strain>
    </source>
</reference>
<sequence length="112" mass="12417">MLPAYAVKFTTTKSGIRVSVGTPDTDAVGVRAAAIEGFHSGYDRLKKTPTTTSTSSKWWSQPRSRAPPPRRSSPTTMSDLAKIDDWDTAEQLQWTHYSEVTDFDPSLAPLTW</sequence>
<protein>
    <submittedName>
        <fullName evidence="2">Uncharacterized protein</fullName>
    </submittedName>
</protein>
<feature type="region of interest" description="Disordered" evidence="1">
    <location>
        <begin position="43"/>
        <end position="78"/>
    </location>
</feature>
<evidence type="ECO:0000256" key="1">
    <source>
        <dbReference type="SAM" id="MobiDB-lite"/>
    </source>
</evidence>
<gene>
    <name evidence="2" type="ORF">GCM10025868_46590</name>
</gene>
<accession>A0ABQ6JQ13</accession>
<proteinExistence type="predicted"/>
<dbReference type="Proteomes" id="UP001157017">
    <property type="component" value="Unassembled WGS sequence"/>
</dbReference>